<protein>
    <recommendedName>
        <fullName evidence="1">DUF4942 domain-containing protein</fullName>
    </recommendedName>
</protein>
<evidence type="ECO:0000259" key="1">
    <source>
        <dbReference type="Pfam" id="PF13708"/>
    </source>
</evidence>
<dbReference type="AlphaFoldDB" id="A0A1D8KCZ9"/>
<dbReference type="EMBL" id="CP017449">
    <property type="protein sequence ID" value="AOV18837.1"/>
    <property type="molecule type" value="Genomic_DNA"/>
</dbReference>
<dbReference type="Proteomes" id="UP000095342">
    <property type="component" value="Plasmid pAPV6"/>
</dbReference>
<keyword evidence="3" id="KW-1185">Reference proteome</keyword>
<proteinExistence type="predicted"/>
<sequence length="188" mass="22056">MLEDRDLYDAMTLHHAKDYVRQRHFEFVEWNLLGVMASLLRRSDMDVGVDLRHALQRLVRKDASGRYRLQRRKHLRSLIDSTGDLLRTSAVRSFLNTLDHAMSYLDEASPVRGRLPDALYRHLEMETTEPYQDEYFKIHWYANGNVRLLLRRSDLVEKANRIFDSLSGRHTESGECIKPMKPTQGQGI</sequence>
<evidence type="ECO:0000313" key="2">
    <source>
        <dbReference type="EMBL" id="AOV18837.1"/>
    </source>
</evidence>
<gene>
    <name evidence="2" type="ORF">BJI67_16495</name>
</gene>
<name>A0A1D8KCZ9_9GAMM</name>
<dbReference type="KEGG" id="aaeo:BJI67_16495"/>
<keyword evidence="2" id="KW-0614">Plasmid</keyword>
<dbReference type="Pfam" id="PF13708">
    <property type="entry name" value="DUF4942"/>
    <property type="match status" value="1"/>
</dbReference>
<accession>A0A1D8KCZ9</accession>
<dbReference type="InterPro" id="IPR031339">
    <property type="entry name" value="DUF4942"/>
</dbReference>
<organism evidence="2 3">
    <name type="scientific">Acidihalobacter aeolianus</name>
    <dbReference type="NCBI Taxonomy" id="2792603"/>
    <lineage>
        <taxon>Bacteria</taxon>
        <taxon>Pseudomonadati</taxon>
        <taxon>Pseudomonadota</taxon>
        <taxon>Gammaproteobacteria</taxon>
        <taxon>Chromatiales</taxon>
        <taxon>Ectothiorhodospiraceae</taxon>
        <taxon>Acidihalobacter</taxon>
    </lineage>
</organism>
<evidence type="ECO:0000313" key="3">
    <source>
        <dbReference type="Proteomes" id="UP000095342"/>
    </source>
</evidence>
<geneLocation type="plasmid" evidence="3">
    <name>papv6</name>
</geneLocation>
<feature type="domain" description="DUF4942" evidence="1">
    <location>
        <begin position="88"/>
        <end position="162"/>
    </location>
</feature>
<reference evidence="2 3" key="1">
    <citation type="submission" date="2016-09" db="EMBL/GenBank/DDBJ databases">
        <title>Acidihalobacter prosperus V6 (DSM14174).</title>
        <authorList>
            <person name="Khaleque H.N."/>
            <person name="Ramsay J.P."/>
            <person name="Murphy R.J.T."/>
            <person name="Kaksonen A.H."/>
            <person name="Boxall N.J."/>
            <person name="Watkin E.L.J."/>
        </authorList>
    </citation>
    <scope>NUCLEOTIDE SEQUENCE [LARGE SCALE GENOMIC DNA]</scope>
    <source>
        <strain evidence="2 3">V6</strain>
        <plasmid evidence="3">papv6</plasmid>
    </source>
</reference>